<accession>A0A0A8Y4W5</accession>
<name>A0A0A8Y4W5_ARUDO</name>
<protein>
    <submittedName>
        <fullName evidence="1">Uncharacterized protein</fullName>
    </submittedName>
</protein>
<reference evidence="1" key="1">
    <citation type="submission" date="2014-09" db="EMBL/GenBank/DDBJ databases">
        <authorList>
            <person name="Magalhaes I.L.F."/>
            <person name="Oliveira U."/>
            <person name="Santos F.R."/>
            <person name="Vidigal T.H.D.A."/>
            <person name="Brescovit A.D."/>
            <person name="Santos A.J."/>
        </authorList>
    </citation>
    <scope>NUCLEOTIDE SEQUENCE</scope>
    <source>
        <tissue evidence="1">Shoot tissue taken approximately 20 cm above the soil surface</tissue>
    </source>
</reference>
<evidence type="ECO:0000313" key="1">
    <source>
        <dbReference type="EMBL" id="JAD19047.1"/>
    </source>
</evidence>
<dbReference type="AlphaFoldDB" id="A0A0A8Y4W5"/>
<proteinExistence type="predicted"/>
<dbReference type="EMBL" id="GBRH01278848">
    <property type="protein sequence ID" value="JAD19047.1"/>
    <property type="molecule type" value="Transcribed_RNA"/>
</dbReference>
<reference evidence="1" key="2">
    <citation type="journal article" date="2015" name="Data Brief">
        <title>Shoot transcriptome of the giant reed, Arundo donax.</title>
        <authorList>
            <person name="Barrero R.A."/>
            <person name="Guerrero F.D."/>
            <person name="Moolhuijzen P."/>
            <person name="Goolsby J.A."/>
            <person name="Tidwell J."/>
            <person name="Bellgard S.E."/>
            <person name="Bellgard M.I."/>
        </authorList>
    </citation>
    <scope>NUCLEOTIDE SEQUENCE</scope>
    <source>
        <tissue evidence="1">Shoot tissue taken approximately 20 cm above the soil surface</tissue>
    </source>
</reference>
<organism evidence="1">
    <name type="scientific">Arundo donax</name>
    <name type="common">Giant reed</name>
    <name type="synonym">Donax arundinaceus</name>
    <dbReference type="NCBI Taxonomy" id="35708"/>
    <lineage>
        <taxon>Eukaryota</taxon>
        <taxon>Viridiplantae</taxon>
        <taxon>Streptophyta</taxon>
        <taxon>Embryophyta</taxon>
        <taxon>Tracheophyta</taxon>
        <taxon>Spermatophyta</taxon>
        <taxon>Magnoliopsida</taxon>
        <taxon>Liliopsida</taxon>
        <taxon>Poales</taxon>
        <taxon>Poaceae</taxon>
        <taxon>PACMAD clade</taxon>
        <taxon>Arundinoideae</taxon>
        <taxon>Arundineae</taxon>
        <taxon>Arundo</taxon>
    </lineage>
</organism>
<sequence length="27" mass="3026">MVGVCKISLFGMKYNIVQSSDETFAEE</sequence>